<organism evidence="2">
    <name type="scientific">Staphylococcus pseudintermedius</name>
    <dbReference type="NCBI Taxonomy" id="283734"/>
    <lineage>
        <taxon>Bacteria</taxon>
        <taxon>Bacillati</taxon>
        <taxon>Bacillota</taxon>
        <taxon>Bacilli</taxon>
        <taxon>Bacillales</taxon>
        <taxon>Staphylococcaceae</taxon>
        <taxon>Staphylococcus</taxon>
        <taxon>Staphylococcus intermedius group</taxon>
    </lineage>
</organism>
<accession>A0A346TP84</accession>
<dbReference type="Pfam" id="PF05133">
    <property type="entry name" value="SPP1_portal"/>
    <property type="match status" value="1"/>
</dbReference>
<dbReference type="InterPro" id="IPR006428">
    <property type="entry name" value="Portal_SPP1-type"/>
</dbReference>
<dbReference type="NCBIfam" id="TIGR01538">
    <property type="entry name" value="portal_SPP1"/>
    <property type="match status" value="1"/>
</dbReference>
<dbReference type="AlphaFoldDB" id="A0A346TP84"/>
<evidence type="ECO:0000256" key="1">
    <source>
        <dbReference type="SAM" id="MobiDB-lite"/>
    </source>
</evidence>
<dbReference type="RefSeq" id="WP_130922107.1">
    <property type="nucleotide sequence ID" value="NZ_CP035743.1"/>
</dbReference>
<feature type="region of interest" description="Disordered" evidence="1">
    <location>
        <begin position="435"/>
        <end position="470"/>
    </location>
</feature>
<name>A0A346TP84_STAPS</name>
<dbReference type="InterPro" id="IPR021145">
    <property type="entry name" value="Portal_protein_SPP1_Gp6-like"/>
</dbReference>
<proteinExistence type="predicted"/>
<protein>
    <submittedName>
        <fullName evidence="2">Portal protein</fullName>
    </submittedName>
</protein>
<reference evidence="2" key="1">
    <citation type="submission" date="2018-04" db="EMBL/GenBank/DDBJ databases">
        <title>Whole genome sequencing of Staphylococcus pseudintermedius isolates from dogs.</title>
        <authorList>
            <person name="Bryan L.K."/>
            <person name="Little S.V."/>
            <person name="Hillhouse A."/>
            <person name="Lawhon S.D."/>
        </authorList>
    </citation>
    <scope>NUCLEOTIDE SEQUENCE</scope>
    <source>
        <strain evidence="2">TAMU 49_044</strain>
    </source>
</reference>
<dbReference type="EMBL" id="MH179303">
    <property type="protein sequence ID" value="AXU41374.1"/>
    <property type="molecule type" value="Genomic_DNA"/>
</dbReference>
<feature type="compositionally biased region" description="Basic and acidic residues" evidence="1">
    <location>
        <begin position="435"/>
        <end position="453"/>
    </location>
</feature>
<sequence>MRFKPDSNLIFTCKDVDDLLAKNGEKLLTFFNLHRDQQRPRLQELLDYYLTNNRGINKREGRDEPYADYRIAHAFVKNGTDFIRGYIGGNEITFRDEKYNEEIQNINDLNDAHVTNVEILEDCIIYGRAYEIVYRNTDNQDIFKRLDPKNVFVIYSNDIEVEPVAAVRYRSEKINGKDVTLIDLYTASYRAYFYIDDNRLIARQDMPQEVNMHQMLQIHEYNANRFRQGVFENVLDLIDAYDYAESDTANYMTDLNDAMLKIEGHLDLKLEEVKKMRKSRIILAKTKADASGRMGNANVDFIYKQYDVAGVEAYKKRIQKDIHKFTNTPDLSDENFGGVQSGEAMKYKLFGLEQLRSTIERQLTKGFKRRFAIIQSVRNQLNDPIDLSHMRIEYKPNIPQSLSEYADIFIKLGGRVSQETLLSWLPNIENPKEELEKVKAEEQEASENHDYHDAMPVQQEKADINDVELE</sequence>
<evidence type="ECO:0000313" key="2">
    <source>
        <dbReference type="EMBL" id="AXU41374.1"/>
    </source>
</evidence>